<dbReference type="GO" id="GO:0006535">
    <property type="term" value="P:cysteine biosynthetic process from serine"/>
    <property type="evidence" value="ECO:0007669"/>
    <property type="project" value="InterPro"/>
</dbReference>
<dbReference type="InterPro" id="IPR050214">
    <property type="entry name" value="Cys_Synth/Cystath_Beta-Synth"/>
</dbReference>
<dbReference type="InterPro" id="IPR001926">
    <property type="entry name" value="TrpB-like_PALP"/>
</dbReference>
<dbReference type="FunFam" id="3.40.50.1100:FF:000118">
    <property type="entry name" value="Related to CYS4-cystathionine beta-synthase"/>
    <property type="match status" value="1"/>
</dbReference>
<dbReference type="InterPro" id="IPR001216">
    <property type="entry name" value="P-phosphate_BS"/>
</dbReference>
<organism evidence="6 7">
    <name type="scientific">Rhodotorula paludigena</name>
    <dbReference type="NCBI Taxonomy" id="86838"/>
    <lineage>
        <taxon>Eukaryota</taxon>
        <taxon>Fungi</taxon>
        <taxon>Dikarya</taxon>
        <taxon>Basidiomycota</taxon>
        <taxon>Pucciniomycotina</taxon>
        <taxon>Microbotryomycetes</taxon>
        <taxon>Sporidiobolales</taxon>
        <taxon>Sporidiobolaceae</taxon>
        <taxon>Rhodotorula</taxon>
    </lineage>
</organism>
<feature type="region of interest" description="Disordered" evidence="4">
    <location>
        <begin position="371"/>
        <end position="410"/>
    </location>
</feature>
<gene>
    <name evidence="6" type="ORF">Rhopal_000590-T1</name>
</gene>
<evidence type="ECO:0000313" key="6">
    <source>
        <dbReference type="EMBL" id="GJN87635.1"/>
    </source>
</evidence>
<dbReference type="PANTHER" id="PTHR10314">
    <property type="entry name" value="CYSTATHIONINE BETA-SYNTHASE"/>
    <property type="match status" value="1"/>
</dbReference>
<dbReference type="InterPro" id="IPR036052">
    <property type="entry name" value="TrpB-like_PALP_sf"/>
</dbReference>
<dbReference type="Gene3D" id="3.40.50.1100">
    <property type="match status" value="4"/>
</dbReference>
<dbReference type="Proteomes" id="UP001342314">
    <property type="component" value="Unassembled WGS sequence"/>
</dbReference>
<comment type="caution">
    <text evidence="6">The sequence shown here is derived from an EMBL/GenBank/DDBJ whole genome shotgun (WGS) entry which is preliminary data.</text>
</comment>
<sequence>MSYTPEVPVIHDSVLSLIGHTPLVRLDRIAREEGLECNLLAKVEGFSAGGSVKDRIALRMVEEAEREGRLIPGQSVLVEPTSGNTGIGLALVAAVKGYRCIITMVRSSCPLRSSPPLTSFRLQPEKMSREKENTLKALGAEIYRTPTEAAWDSPESHISLAKRLVESTPGAVMLDQYNNPANPDAHYHHTASELLAAVSSVSSTPSRPSSGKVDVVVAGAGTGGTLSGLSKRLREANPALVSVGVDPVGSVLARPEELNVLKEGESAVYKVEGTGYDFVPGVLSHASVTHWLKSSDALSFTTCKRLIRTEGLLVGGSSGAAVGAAIEWLKSAEGWEAAGGKKGANVVVVLPDSIRNYITSTWLNDDAPPLSAASPAAAHPLSNGHKVENAQEDLGDVDVKARQSGLATPP</sequence>
<comment type="cofactor">
    <cofactor evidence="1">
        <name>pyridoxal 5'-phosphate</name>
        <dbReference type="ChEBI" id="CHEBI:597326"/>
    </cofactor>
</comment>
<dbReference type="CDD" id="cd01561">
    <property type="entry name" value="CBS_like"/>
    <property type="match status" value="1"/>
</dbReference>
<dbReference type="AlphaFoldDB" id="A0AAV5G5G7"/>
<keyword evidence="3" id="KW-0663">Pyridoxal phosphate</keyword>
<reference evidence="6 7" key="1">
    <citation type="submission" date="2021-12" db="EMBL/GenBank/DDBJ databases">
        <title>High titer production of polyol ester of fatty acids by Rhodotorula paludigena BS15 towards product separation-free biomass refinery.</title>
        <authorList>
            <person name="Mano J."/>
            <person name="Ono H."/>
            <person name="Tanaka T."/>
            <person name="Naito K."/>
            <person name="Sushida H."/>
            <person name="Ike M."/>
            <person name="Tokuyasu K."/>
            <person name="Kitaoka M."/>
        </authorList>
    </citation>
    <scope>NUCLEOTIDE SEQUENCE [LARGE SCALE GENOMIC DNA]</scope>
    <source>
        <strain evidence="6 7">BS15</strain>
    </source>
</reference>
<proteinExistence type="inferred from homology"/>
<feature type="domain" description="Tryptophan synthase beta chain-like PALP" evidence="5">
    <location>
        <begin position="16"/>
        <end position="352"/>
    </location>
</feature>
<dbReference type="Pfam" id="PF00291">
    <property type="entry name" value="PALP"/>
    <property type="match status" value="1"/>
</dbReference>
<evidence type="ECO:0000256" key="2">
    <source>
        <dbReference type="ARBA" id="ARBA00007103"/>
    </source>
</evidence>
<evidence type="ECO:0000313" key="7">
    <source>
        <dbReference type="Proteomes" id="UP001342314"/>
    </source>
</evidence>
<keyword evidence="7" id="KW-1185">Reference proteome</keyword>
<accession>A0AAV5G5G7</accession>
<name>A0AAV5G5G7_9BASI</name>
<evidence type="ECO:0000256" key="1">
    <source>
        <dbReference type="ARBA" id="ARBA00001933"/>
    </source>
</evidence>
<evidence type="ECO:0000256" key="4">
    <source>
        <dbReference type="SAM" id="MobiDB-lite"/>
    </source>
</evidence>
<comment type="similarity">
    <text evidence="2">Belongs to the cysteine synthase/cystathionine beta-synthase family.</text>
</comment>
<dbReference type="PROSITE" id="PS00901">
    <property type="entry name" value="CYS_SYNTHASE"/>
    <property type="match status" value="1"/>
</dbReference>
<dbReference type="EMBL" id="BQKY01000001">
    <property type="protein sequence ID" value="GJN87635.1"/>
    <property type="molecule type" value="Genomic_DNA"/>
</dbReference>
<protein>
    <recommendedName>
        <fullName evidence="5">Tryptophan synthase beta chain-like PALP domain-containing protein</fullName>
    </recommendedName>
</protein>
<evidence type="ECO:0000256" key="3">
    <source>
        <dbReference type="ARBA" id="ARBA00022898"/>
    </source>
</evidence>
<feature type="compositionally biased region" description="Low complexity" evidence="4">
    <location>
        <begin position="371"/>
        <end position="382"/>
    </location>
</feature>
<dbReference type="SUPFAM" id="SSF53686">
    <property type="entry name" value="Tryptophan synthase beta subunit-like PLP-dependent enzymes"/>
    <property type="match status" value="1"/>
</dbReference>
<evidence type="ECO:0000259" key="5">
    <source>
        <dbReference type="Pfam" id="PF00291"/>
    </source>
</evidence>